<organism evidence="1 2">
    <name type="scientific">Portunus trituberculatus</name>
    <name type="common">Swimming crab</name>
    <name type="synonym">Neptunus trituberculatus</name>
    <dbReference type="NCBI Taxonomy" id="210409"/>
    <lineage>
        <taxon>Eukaryota</taxon>
        <taxon>Metazoa</taxon>
        <taxon>Ecdysozoa</taxon>
        <taxon>Arthropoda</taxon>
        <taxon>Crustacea</taxon>
        <taxon>Multicrustacea</taxon>
        <taxon>Malacostraca</taxon>
        <taxon>Eumalacostraca</taxon>
        <taxon>Eucarida</taxon>
        <taxon>Decapoda</taxon>
        <taxon>Pleocyemata</taxon>
        <taxon>Brachyura</taxon>
        <taxon>Eubrachyura</taxon>
        <taxon>Portunoidea</taxon>
        <taxon>Portunidae</taxon>
        <taxon>Portuninae</taxon>
        <taxon>Portunus</taxon>
    </lineage>
</organism>
<name>A0A5B7E957_PORTR</name>
<evidence type="ECO:0000313" key="2">
    <source>
        <dbReference type="Proteomes" id="UP000324222"/>
    </source>
</evidence>
<dbReference type="EMBL" id="VSRR010002050">
    <property type="protein sequence ID" value="MPC29314.1"/>
    <property type="molecule type" value="Genomic_DNA"/>
</dbReference>
<gene>
    <name evidence="1" type="ORF">E2C01_022541</name>
</gene>
<comment type="caution">
    <text evidence="1">The sequence shown here is derived from an EMBL/GenBank/DDBJ whole genome shotgun (WGS) entry which is preliminary data.</text>
</comment>
<reference evidence="1 2" key="1">
    <citation type="submission" date="2019-05" db="EMBL/GenBank/DDBJ databases">
        <title>Another draft genome of Portunus trituberculatus and its Hox gene families provides insights of decapod evolution.</title>
        <authorList>
            <person name="Jeong J.-H."/>
            <person name="Song I."/>
            <person name="Kim S."/>
            <person name="Choi T."/>
            <person name="Kim D."/>
            <person name="Ryu S."/>
            <person name="Kim W."/>
        </authorList>
    </citation>
    <scope>NUCLEOTIDE SEQUENCE [LARGE SCALE GENOMIC DNA]</scope>
    <source>
        <tissue evidence="1">Muscle</tissue>
    </source>
</reference>
<evidence type="ECO:0000313" key="1">
    <source>
        <dbReference type="EMBL" id="MPC29314.1"/>
    </source>
</evidence>
<proteinExistence type="predicted"/>
<keyword evidence="2" id="KW-1185">Reference proteome</keyword>
<dbReference type="Proteomes" id="UP000324222">
    <property type="component" value="Unassembled WGS sequence"/>
</dbReference>
<dbReference type="AlphaFoldDB" id="A0A5B7E957"/>
<accession>A0A5B7E957</accession>
<dbReference type="OrthoDB" id="1870062at2759"/>
<sequence>MEQVLKVDKDSPDRSLFDRFKAKLNSGDDISLRISSESRGLGKALKDVGYLLVDNKIYPPPDAGLQSKARSSQPSPLQKLMWGIKIVKTVAINLLTSIDPS</sequence>
<protein>
    <submittedName>
        <fullName evidence="1">Uncharacterized protein</fullName>
    </submittedName>
</protein>